<dbReference type="Proteomes" id="UP000030703">
    <property type="component" value="Unassembled WGS sequence"/>
</dbReference>
<name>W9Z5H0_FUSOX</name>
<evidence type="ECO:0000313" key="1">
    <source>
        <dbReference type="EMBL" id="EXK23493.1"/>
    </source>
</evidence>
<dbReference type="HOGENOM" id="CLU_3068758_0_0_1"/>
<proteinExistence type="predicted"/>
<accession>W9Z5H0</accession>
<dbReference type="EMBL" id="KI980817">
    <property type="protein sequence ID" value="EXK23493.1"/>
    <property type="molecule type" value="Genomic_DNA"/>
</dbReference>
<reference evidence="1" key="2">
    <citation type="submission" date="2014-02" db="EMBL/GenBank/DDBJ databases">
        <title>Annotation of the Genome Sequence of Fusarium oxysporum f. sp. melonis 26406.</title>
        <authorList>
            <consortium name="The Broad Institute Genomics Platform"/>
            <person name="Ma L.-J."/>
            <person name="Corby-Kistler H."/>
            <person name="Broz K."/>
            <person name="Gale L.R."/>
            <person name="Jonkers W."/>
            <person name="O'Donnell K."/>
            <person name="Ploetz R."/>
            <person name="Steinberg C."/>
            <person name="Schwartz D.C."/>
            <person name="VanEtten H."/>
            <person name="Zhou S."/>
            <person name="Young S.K."/>
            <person name="Zeng Q."/>
            <person name="Gargeya S."/>
            <person name="Fitzgerald M."/>
            <person name="Abouelleil A."/>
            <person name="Alvarado L."/>
            <person name="Chapman S.B."/>
            <person name="Gainer-Dewar J."/>
            <person name="Goldberg J."/>
            <person name="Griggs A."/>
            <person name="Gujja S."/>
            <person name="Hansen M."/>
            <person name="Howarth C."/>
            <person name="Imamovic A."/>
            <person name="Ireland A."/>
            <person name="Larimer J."/>
            <person name="McCowan C."/>
            <person name="Murphy C."/>
            <person name="Pearson M."/>
            <person name="Poon T.W."/>
            <person name="Priest M."/>
            <person name="Roberts A."/>
            <person name="Saif S."/>
            <person name="Shea T."/>
            <person name="Sykes S."/>
            <person name="Wortman J."/>
            <person name="Nusbaum C."/>
            <person name="Birren B."/>
        </authorList>
    </citation>
    <scope>NUCLEOTIDE SEQUENCE</scope>
    <source>
        <strain evidence="1">26406</strain>
    </source>
</reference>
<protein>
    <submittedName>
        <fullName evidence="1">Uncharacterized protein</fullName>
    </submittedName>
</protein>
<dbReference type="VEuPathDB" id="FungiDB:FOMG_19731"/>
<reference evidence="1" key="1">
    <citation type="submission" date="2012-04" db="EMBL/GenBank/DDBJ databases">
        <title>The Genome Sequence of Fusarium oxysporum melonis.</title>
        <authorList>
            <consortium name="The Broad Institute Genome Sequencing Platform"/>
            <person name="Ma L.-J."/>
            <person name="Gale L.R."/>
            <person name="Schwartz D.C."/>
            <person name="Zhou S."/>
            <person name="Corby-Kistler H."/>
            <person name="Young S.K."/>
            <person name="Zeng Q."/>
            <person name="Gargeya S."/>
            <person name="Fitzgerald M."/>
            <person name="Haas B."/>
            <person name="Abouelleil A."/>
            <person name="Alvarado L."/>
            <person name="Arachchi H.M."/>
            <person name="Berlin A."/>
            <person name="Brown A."/>
            <person name="Chapman S.B."/>
            <person name="Chen Z."/>
            <person name="Dunbar C."/>
            <person name="Freedman E."/>
            <person name="Gearin G."/>
            <person name="Goldberg J."/>
            <person name="Griggs A."/>
            <person name="Gujja S."/>
            <person name="Heiman D."/>
            <person name="Howarth C."/>
            <person name="Larson L."/>
            <person name="Lui A."/>
            <person name="MacDonald P.J.P."/>
            <person name="Montmayeur A."/>
            <person name="Murphy C."/>
            <person name="Neiman D."/>
            <person name="Pearson M."/>
            <person name="Priest M."/>
            <person name="Roberts A."/>
            <person name="Saif S."/>
            <person name="Shea T."/>
            <person name="Shenoy N."/>
            <person name="Sisk P."/>
            <person name="Stolte C."/>
            <person name="Sykes S."/>
            <person name="Wortman J."/>
            <person name="Nusbaum C."/>
            <person name="Birren B."/>
        </authorList>
    </citation>
    <scope>NUCLEOTIDE SEQUENCE</scope>
    <source>
        <strain evidence="1">26406</strain>
    </source>
</reference>
<gene>
    <name evidence="1" type="ORF">FOMG_19731</name>
</gene>
<dbReference type="AlphaFoldDB" id="W9Z5H0"/>
<organism evidence="1">
    <name type="scientific">Fusarium oxysporum f. sp. melonis 26406</name>
    <dbReference type="NCBI Taxonomy" id="1089452"/>
    <lineage>
        <taxon>Eukaryota</taxon>
        <taxon>Fungi</taxon>
        <taxon>Dikarya</taxon>
        <taxon>Ascomycota</taxon>
        <taxon>Pezizomycotina</taxon>
        <taxon>Sordariomycetes</taxon>
        <taxon>Hypocreomycetidae</taxon>
        <taxon>Hypocreales</taxon>
        <taxon>Nectriaceae</taxon>
        <taxon>Fusarium</taxon>
        <taxon>Fusarium oxysporum species complex</taxon>
    </lineage>
</organism>
<sequence length="53" mass="6324">MLCPRPHPTHHWLEAWEEWTGLHRTHGNRCSMGCRLLFGMACELPRRFFVDFG</sequence>